<evidence type="ECO:0000259" key="2">
    <source>
        <dbReference type="SMART" id="SM00852"/>
    </source>
</evidence>
<dbReference type="Gene3D" id="3.90.950.20">
    <property type="entry name" value="CinA-like"/>
    <property type="match status" value="1"/>
</dbReference>
<dbReference type="Proteomes" id="UP000030889">
    <property type="component" value="Unassembled WGS sequence"/>
</dbReference>
<dbReference type="HAMAP" id="MF_00226_B">
    <property type="entry name" value="CinA_B"/>
    <property type="match status" value="1"/>
</dbReference>
<dbReference type="InterPro" id="IPR001453">
    <property type="entry name" value="MoaB/Mog_dom"/>
</dbReference>
<evidence type="ECO:0000313" key="4">
    <source>
        <dbReference type="Proteomes" id="UP000030889"/>
    </source>
</evidence>
<dbReference type="SMART" id="SM00852">
    <property type="entry name" value="MoCF_biosynth"/>
    <property type="match status" value="1"/>
</dbReference>
<dbReference type="NCBIfam" id="NF001813">
    <property type="entry name" value="PRK00549.1"/>
    <property type="match status" value="1"/>
</dbReference>
<dbReference type="PANTHER" id="PTHR13939">
    <property type="entry name" value="NICOTINAMIDE-NUCLEOTIDE AMIDOHYDROLASE PNCC"/>
    <property type="match status" value="1"/>
</dbReference>
<protein>
    <recommendedName>
        <fullName evidence="1">CinA-like protein</fullName>
    </recommendedName>
</protein>
<proteinExistence type="inferred from homology"/>
<dbReference type="InterPro" id="IPR036653">
    <property type="entry name" value="CinA-like_C"/>
</dbReference>
<dbReference type="PANTHER" id="PTHR13939:SF0">
    <property type="entry name" value="NMN AMIDOHYDROLASE-LIKE PROTEIN YFAY"/>
    <property type="match status" value="1"/>
</dbReference>
<evidence type="ECO:0000256" key="1">
    <source>
        <dbReference type="HAMAP-Rule" id="MF_00226"/>
    </source>
</evidence>
<sequence length="417" mass="44893">MKAEIITIGDEILIGQIVDTNSAWIAARLNEAGFTVVRKLTVGDDRREIADAVEGAMRTADAVIVTGGLGPTKDDITKQTLAGIFGGEMVRDRETYERNGRILAARGIEYNELNREQATVPSSAEVLQNMHGTAPGMWFTRGGKAVVSLPGVPFEMKELMETEVMPRLAAHFRQSKVVHRTAITYGLAESVLAATIAEWEAALPGYLHLAYLPSPSQIRLRLSAYDIEGRREEEEIERRFRVLERLIPDYFIGYGDATVASATADLLRARRATLAVAESCTGGALSASFTAMAGASDYYLGGVVSYSNDVKVGILGVSPDTLRLHGAVSEQTACEMAEGVRRLCGADYALSTTGVAGPTGGTPEKPVGTVWIGLATPHGTRACKSVFARLRTQNIERAAAAAANMLRLELLHRQPTE</sequence>
<gene>
    <name evidence="3" type="ORF">LG35_02655</name>
</gene>
<organism evidence="3 4">
    <name type="scientific">Alistipes inops</name>
    <dbReference type="NCBI Taxonomy" id="1501391"/>
    <lineage>
        <taxon>Bacteria</taxon>
        <taxon>Pseudomonadati</taxon>
        <taxon>Bacteroidota</taxon>
        <taxon>Bacteroidia</taxon>
        <taxon>Bacteroidales</taxon>
        <taxon>Rikenellaceae</taxon>
        <taxon>Alistipes</taxon>
    </lineage>
</organism>
<dbReference type="InterPro" id="IPR008135">
    <property type="entry name" value="Competence-induced_CinA"/>
</dbReference>
<feature type="domain" description="MoaB/Mog" evidence="2">
    <location>
        <begin position="4"/>
        <end position="170"/>
    </location>
</feature>
<dbReference type="EMBL" id="JRGF01000003">
    <property type="protein sequence ID" value="KHE42516.1"/>
    <property type="molecule type" value="Genomic_DNA"/>
</dbReference>
<dbReference type="NCBIfam" id="TIGR00177">
    <property type="entry name" value="molyb_syn"/>
    <property type="match status" value="1"/>
</dbReference>
<dbReference type="InterPro" id="IPR008136">
    <property type="entry name" value="CinA_C"/>
</dbReference>
<dbReference type="Gene3D" id="3.40.980.10">
    <property type="entry name" value="MoaB/Mog-like domain"/>
    <property type="match status" value="1"/>
</dbReference>
<dbReference type="PIRSF" id="PIRSF006728">
    <property type="entry name" value="CinA"/>
    <property type="match status" value="1"/>
</dbReference>
<dbReference type="SUPFAM" id="SSF53218">
    <property type="entry name" value="Molybdenum cofactor biosynthesis proteins"/>
    <property type="match status" value="1"/>
</dbReference>
<dbReference type="Pfam" id="PF00994">
    <property type="entry name" value="MoCF_biosynth"/>
    <property type="match status" value="1"/>
</dbReference>
<dbReference type="NCBIfam" id="TIGR00199">
    <property type="entry name" value="PncC_domain"/>
    <property type="match status" value="1"/>
</dbReference>
<comment type="caution">
    <text evidence="3">The sequence shown here is derived from an EMBL/GenBank/DDBJ whole genome shotgun (WGS) entry which is preliminary data.</text>
</comment>
<evidence type="ECO:0000313" key="3">
    <source>
        <dbReference type="EMBL" id="KHE42516.1"/>
    </source>
</evidence>
<keyword evidence="4" id="KW-1185">Reference proteome</keyword>
<dbReference type="InterPro" id="IPR050101">
    <property type="entry name" value="CinA"/>
</dbReference>
<dbReference type="SUPFAM" id="SSF142433">
    <property type="entry name" value="CinA-like"/>
    <property type="match status" value="1"/>
</dbReference>
<dbReference type="InterPro" id="IPR036425">
    <property type="entry name" value="MoaB/Mog-like_dom_sf"/>
</dbReference>
<dbReference type="RefSeq" id="WP_035471983.1">
    <property type="nucleotide sequence ID" value="NZ_JRGF01000003.1"/>
</dbReference>
<reference evidence="3 4" key="1">
    <citation type="submission" date="2014-09" db="EMBL/GenBank/DDBJ databases">
        <title>Alistipes sp. 627, sp. nov., a novel member of the family Rikenellaceae isolated from human faeces.</title>
        <authorList>
            <person name="Shkoporov A.N."/>
            <person name="Chaplin A.V."/>
            <person name="Motuzova O.V."/>
            <person name="Kafarskaia L.I."/>
            <person name="Khokhlova E.V."/>
            <person name="Efimov B.A."/>
        </authorList>
    </citation>
    <scope>NUCLEOTIDE SEQUENCE [LARGE SCALE GENOMIC DNA]</scope>
    <source>
        <strain evidence="3 4">627</strain>
    </source>
</reference>
<accession>A0ABR4YJT2</accession>
<dbReference type="CDD" id="cd00885">
    <property type="entry name" value="cinA"/>
    <property type="match status" value="1"/>
</dbReference>
<dbReference type="NCBIfam" id="TIGR00200">
    <property type="entry name" value="cinA_nterm"/>
    <property type="match status" value="1"/>
</dbReference>
<comment type="similarity">
    <text evidence="1">Belongs to the CinA family.</text>
</comment>
<name>A0ABR4YJT2_9BACT</name>
<dbReference type="Pfam" id="PF02464">
    <property type="entry name" value="CinA"/>
    <property type="match status" value="1"/>
</dbReference>